<feature type="compositionally biased region" description="Low complexity" evidence="1">
    <location>
        <begin position="36"/>
        <end position="50"/>
    </location>
</feature>
<dbReference type="Proteomes" id="UP000191905">
    <property type="component" value="Unassembled WGS sequence"/>
</dbReference>
<protein>
    <recommendedName>
        <fullName evidence="4">Phage tail protein</fullName>
    </recommendedName>
</protein>
<organism evidence="2 3">
    <name type="scientific">Manganibacter manganicus</name>
    <dbReference type="NCBI Taxonomy" id="1873176"/>
    <lineage>
        <taxon>Bacteria</taxon>
        <taxon>Pseudomonadati</taxon>
        <taxon>Pseudomonadota</taxon>
        <taxon>Alphaproteobacteria</taxon>
        <taxon>Hyphomicrobiales</taxon>
        <taxon>Phyllobacteriaceae</taxon>
        <taxon>Manganibacter</taxon>
    </lineage>
</organism>
<proteinExistence type="predicted"/>
<accession>A0A1V8RVD1</accession>
<feature type="compositionally biased region" description="Basic residues" evidence="1">
    <location>
        <begin position="1"/>
        <end position="12"/>
    </location>
</feature>
<gene>
    <name evidence="2" type="ORF">BFN67_10080</name>
</gene>
<feature type="compositionally biased region" description="Basic and acidic residues" evidence="1">
    <location>
        <begin position="25"/>
        <end position="35"/>
    </location>
</feature>
<evidence type="ECO:0000256" key="1">
    <source>
        <dbReference type="SAM" id="MobiDB-lite"/>
    </source>
</evidence>
<name>A0A1V8RVD1_9HYPH</name>
<dbReference type="RefSeq" id="WP_080917961.1">
    <property type="nucleotide sequence ID" value="NZ_MDET01000002.1"/>
</dbReference>
<feature type="region of interest" description="Disordered" evidence="1">
    <location>
        <begin position="1"/>
        <end position="127"/>
    </location>
</feature>
<evidence type="ECO:0008006" key="4">
    <source>
        <dbReference type="Google" id="ProtNLM"/>
    </source>
</evidence>
<dbReference type="Gene3D" id="1.10.287.1490">
    <property type="match status" value="1"/>
</dbReference>
<comment type="caution">
    <text evidence="2">The sequence shown here is derived from an EMBL/GenBank/DDBJ whole genome shotgun (WGS) entry which is preliminary data.</text>
</comment>
<evidence type="ECO:0000313" key="3">
    <source>
        <dbReference type="Proteomes" id="UP000191905"/>
    </source>
</evidence>
<keyword evidence="3" id="KW-1185">Reference proteome</keyword>
<reference evidence="2 3" key="1">
    <citation type="journal article" date="2016" name="Int. J. Syst. Evol. Microbiol.">
        <title>Pseudaminobacter manganicus sp. nov., isolated from sludge of a manganese mine.</title>
        <authorList>
            <person name="Li J."/>
            <person name="Huang J."/>
            <person name="Liao S."/>
            <person name="Wang G."/>
        </authorList>
    </citation>
    <scope>NUCLEOTIDE SEQUENCE [LARGE SCALE GENOMIC DNA]</scope>
    <source>
        <strain evidence="2 3">JH-7</strain>
    </source>
</reference>
<evidence type="ECO:0000313" key="2">
    <source>
        <dbReference type="EMBL" id="OQM77132.1"/>
    </source>
</evidence>
<sequence length="470" mass="47772">MVKTPNTRHSKNRRDPVTIELGPEEVSRIGEEKSAADAPDAAPEPETAAETEMRAEQADFEPWEQAESAAEAAVDPQNPASSVADEQAAPASVQPDGFQEEDGRVRNGEEQAQAGPETAAPADVPHRRGPNAIVAGLAGAIIALLGAGALQYGGVLGAPGAGAVTDLQSTVASLKGQMASLSQSQNNGDALGRIATLSDALDKVKADVAALKSDMQANTGDTQAAAALGEKVTAIENALSVLQQQDDKGAPVDLGPLKDEIGTLDTTVKAQGDAVAKQDERLAAVEQSVGQLSGKVDQAAGQPKIALAISASALKSAFERGTPFKAELETFAAVSPDAPQLAALRAYAAKGVPTPAEIDAGADEAANAMVAAATPEDPNAGFLEKLADSARSLVKVRPVGAVAGKGVPETVARMEFAVKGGDYAKALSEYDTLPDAAKVAGAGFAAQLKARLDAQAKIDALVADAMKTQG</sequence>
<dbReference type="STRING" id="1873176.BFN67_10080"/>
<dbReference type="EMBL" id="MDET01000002">
    <property type="protein sequence ID" value="OQM77132.1"/>
    <property type="molecule type" value="Genomic_DNA"/>
</dbReference>
<dbReference type="AlphaFoldDB" id="A0A1V8RVD1"/>
<dbReference type="OrthoDB" id="8480612at2"/>